<proteinExistence type="predicted"/>
<reference evidence="2" key="2">
    <citation type="submission" date="2020-09" db="EMBL/GenBank/DDBJ databases">
        <authorList>
            <person name="Sun Q."/>
            <person name="Ohkuma M."/>
        </authorList>
    </citation>
    <scope>NUCLEOTIDE SEQUENCE</scope>
    <source>
        <strain evidence="2">JCM 17820</strain>
    </source>
</reference>
<comment type="caution">
    <text evidence="2">The sequence shown here is derived from an EMBL/GenBank/DDBJ whole genome shotgun (WGS) entry which is preliminary data.</text>
</comment>
<keyword evidence="3" id="KW-1185">Reference proteome</keyword>
<reference evidence="2" key="1">
    <citation type="journal article" date="2014" name="Int. J. Syst. Evol. Microbiol.">
        <title>Complete genome sequence of Corynebacterium casei LMG S-19264T (=DSM 44701T), isolated from a smear-ripened cheese.</title>
        <authorList>
            <consortium name="US DOE Joint Genome Institute (JGI-PGF)"/>
            <person name="Walter F."/>
            <person name="Albersmeier A."/>
            <person name="Kalinowski J."/>
            <person name="Ruckert C."/>
        </authorList>
    </citation>
    <scope>NUCLEOTIDE SEQUENCE</scope>
    <source>
        <strain evidence="2">JCM 17820</strain>
    </source>
</reference>
<name>A0A830GLW6_9EURY</name>
<sequence length="91" mass="8702">MFEADPLTMAAFANDAVRMAMQAGPPTDLPAQVPDFVGDVLGEAGSSAGEAKDGFGETISGLTPGGSEAAEGAAAANATDASEAAADAAGT</sequence>
<dbReference type="EMBL" id="BMOU01000002">
    <property type="protein sequence ID" value="GGN92442.1"/>
    <property type="molecule type" value="Genomic_DNA"/>
</dbReference>
<gene>
    <name evidence="2" type="ORF">GCM10009030_16640</name>
</gene>
<accession>A0A830GLW6</accession>
<feature type="compositionally biased region" description="Low complexity" evidence="1">
    <location>
        <begin position="65"/>
        <end position="91"/>
    </location>
</feature>
<dbReference type="RefSeq" id="WP_188996370.1">
    <property type="nucleotide sequence ID" value="NZ_BMOU01000002.1"/>
</dbReference>
<dbReference type="AlphaFoldDB" id="A0A830GLW6"/>
<evidence type="ECO:0000256" key="1">
    <source>
        <dbReference type="SAM" id="MobiDB-lite"/>
    </source>
</evidence>
<evidence type="ECO:0000313" key="2">
    <source>
        <dbReference type="EMBL" id="GGN92442.1"/>
    </source>
</evidence>
<protein>
    <submittedName>
        <fullName evidence="2">Uncharacterized protein</fullName>
    </submittedName>
</protein>
<evidence type="ECO:0000313" key="3">
    <source>
        <dbReference type="Proteomes" id="UP000605784"/>
    </source>
</evidence>
<feature type="region of interest" description="Disordered" evidence="1">
    <location>
        <begin position="40"/>
        <end position="91"/>
    </location>
</feature>
<dbReference type="Proteomes" id="UP000605784">
    <property type="component" value="Unassembled WGS sequence"/>
</dbReference>
<organism evidence="2 3">
    <name type="scientific">Haloarcula pellucida</name>
    <dbReference type="NCBI Taxonomy" id="1427151"/>
    <lineage>
        <taxon>Archaea</taxon>
        <taxon>Methanobacteriati</taxon>
        <taxon>Methanobacteriota</taxon>
        <taxon>Stenosarchaea group</taxon>
        <taxon>Halobacteria</taxon>
        <taxon>Halobacteriales</taxon>
        <taxon>Haloarculaceae</taxon>
        <taxon>Haloarcula</taxon>
    </lineage>
</organism>